<feature type="compositionally biased region" description="Basic and acidic residues" evidence="1">
    <location>
        <begin position="91"/>
        <end position="100"/>
    </location>
</feature>
<evidence type="ECO:0000259" key="2">
    <source>
        <dbReference type="PROSITE" id="PS00036"/>
    </source>
</evidence>
<proteinExistence type="predicted"/>
<dbReference type="GO" id="GO:0003700">
    <property type="term" value="F:DNA-binding transcription factor activity"/>
    <property type="evidence" value="ECO:0007669"/>
    <property type="project" value="InterPro"/>
</dbReference>
<dbReference type="Proteomes" id="UP001056384">
    <property type="component" value="Chromosome 10"/>
</dbReference>
<keyword evidence="4" id="KW-1185">Reference proteome</keyword>
<organism evidence="3 4">
    <name type="scientific">Septoria linicola</name>
    <dbReference type="NCBI Taxonomy" id="215465"/>
    <lineage>
        <taxon>Eukaryota</taxon>
        <taxon>Fungi</taxon>
        <taxon>Dikarya</taxon>
        <taxon>Ascomycota</taxon>
        <taxon>Pezizomycotina</taxon>
        <taxon>Dothideomycetes</taxon>
        <taxon>Dothideomycetidae</taxon>
        <taxon>Mycosphaerellales</taxon>
        <taxon>Mycosphaerellaceae</taxon>
        <taxon>Septoria</taxon>
    </lineage>
</organism>
<feature type="region of interest" description="Disordered" evidence="1">
    <location>
        <begin position="91"/>
        <end position="110"/>
    </location>
</feature>
<dbReference type="AlphaFoldDB" id="A0A9Q9AZH2"/>
<feature type="domain" description="BZIP" evidence="2">
    <location>
        <begin position="25"/>
        <end position="40"/>
    </location>
</feature>
<protein>
    <submittedName>
        <fullName evidence="3">Basic-leucine zipper domain-containing protein</fullName>
    </submittedName>
</protein>
<dbReference type="PROSITE" id="PS00036">
    <property type="entry name" value="BZIP_BASIC"/>
    <property type="match status" value="1"/>
</dbReference>
<dbReference type="EMBL" id="CP099427">
    <property type="protein sequence ID" value="USW57950.1"/>
    <property type="molecule type" value="Genomic_DNA"/>
</dbReference>
<sequence>MSTAESGSVTSMEDDWSHVSDPNERRKIQNRIAQRKFREKVRQQREDTERQYENEQRAAAAYNAPEAEDVEDAQEAGLPWGGISMRHIIRTGKEKEKTSRDTSLYAAGSKAGGSSRLGLHLCEEYARGCPAWTAWRTKTSAPPPPAALMLGSNVQYR</sequence>
<dbReference type="CDD" id="cd14688">
    <property type="entry name" value="bZIP_YAP"/>
    <property type="match status" value="1"/>
</dbReference>
<evidence type="ECO:0000256" key="1">
    <source>
        <dbReference type="SAM" id="MobiDB-lite"/>
    </source>
</evidence>
<feature type="region of interest" description="Disordered" evidence="1">
    <location>
        <begin position="1"/>
        <end position="73"/>
    </location>
</feature>
<feature type="compositionally biased region" description="Basic and acidic residues" evidence="1">
    <location>
        <begin position="40"/>
        <end position="56"/>
    </location>
</feature>
<evidence type="ECO:0000313" key="4">
    <source>
        <dbReference type="Proteomes" id="UP001056384"/>
    </source>
</evidence>
<feature type="compositionally biased region" description="Basic and acidic residues" evidence="1">
    <location>
        <begin position="15"/>
        <end position="27"/>
    </location>
</feature>
<gene>
    <name evidence="3" type="ORF">Slin15195_G112690</name>
</gene>
<dbReference type="InterPro" id="IPR052635">
    <property type="entry name" value="Sec_Metab_Biosynth_Reg"/>
</dbReference>
<dbReference type="InterPro" id="IPR004827">
    <property type="entry name" value="bZIP"/>
</dbReference>
<feature type="compositionally biased region" description="Polar residues" evidence="1">
    <location>
        <begin position="1"/>
        <end position="11"/>
    </location>
</feature>
<accession>A0A9Q9AZH2</accession>
<dbReference type="PANTHER" id="PTHR39607:SF2">
    <property type="entry name" value="BZIP DOMAIN-CONTAINING PROTEIN"/>
    <property type="match status" value="1"/>
</dbReference>
<name>A0A9Q9AZH2_9PEZI</name>
<evidence type="ECO:0000313" key="3">
    <source>
        <dbReference type="EMBL" id="USW57950.1"/>
    </source>
</evidence>
<dbReference type="PANTHER" id="PTHR39607">
    <property type="entry name" value="XANTHOCILLIN BIOSYNTHESIS CLUSTER TRANSCRIPTION FACTOR XANC-RELATED"/>
    <property type="match status" value="1"/>
</dbReference>
<reference evidence="3" key="1">
    <citation type="submission" date="2022-06" db="EMBL/GenBank/DDBJ databases">
        <title>Complete genome sequences of two strains of the flax pathogen Septoria linicola.</title>
        <authorList>
            <person name="Lapalu N."/>
            <person name="Simon A."/>
            <person name="Demenou B."/>
            <person name="Paumier D."/>
            <person name="Guillot M.-P."/>
            <person name="Gout L."/>
            <person name="Valade R."/>
        </authorList>
    </citation>
    <scope>NUCLEOTIDE SEQUENCE</scope>
    <source>
        <strain evidence="3">SE15195</strain>
    </source>
</reference>